<feature type="domain" description="Ras-GEF" evidence="4">
    <location>
        <begin position="756"/>
        <end position="988"/>
    </location>
</feature>
<organism evidence="6 7">
    <name type="scientific">Necator americanus</name>
    <name type="common">Human hookworm</name>
    <dbReference type="NCBI Taxonomy" id="51031"/>
    <lineage>
        <taxon>Eukaryota</taxon>
        <taxon>Metazoa</taxon>
        <taxon>Ecdysozoa</taxon>
        <taxon>Nematoda</taxon>
        <taxon>Chromadorea</taxon>
        <taxon>Rhabditida</taxon>
        <taxon>Rhabditina</taxon>
        <taxon>Rhabditomorpha</taxon>
        <taxon>Strongyloidea</taxon>
        <taxon>Ancylostomatidae</taxon>
        <taxon>Bunostominae</taxon>
        <taxon>Necator</taxon>
    </lineage>
</organism>
<evidence type="ECO:0000256" key="1">
    <source>
        <dbReference type="ARBA" id="ARBA00022658"/>
    </source>
</evidence>
<name>A0ABR1EYJ8_NECAM</name>
<dbReference type="CDD" id="cd00155">
    <property type="entry name" value="RasGEF"/>
    <property type="match status" value="1"/>
</dbReference>
<dbReference type="Pfam" id="PF00617">
    <property type="entry name" value="RasGEF"/>
    <property type="match status" value="1"/>
</dbReference>
<feature type="region of interest" description="Disordered" evidence="3">
    <location>
        <begin position="83"/>
        <end position="106"/>
    </location>
</feature>
<feature type="domain" description="N-terminal Ras-GEF" evidence="5">
    <location>
        <begin position="611"/>
        <end position="731"/>
    </location>
</feature>
<gene>
    <name evidence="6" type="primary">Necator_chrX.g26437</name>
    <name evidence="6" type="ORF">RB195_026270</name>
</gene>
<feature type="compositionally biased region" description="Basic and acidic residues" evidence="3">
    <location>
        <begin position="411"/>
        <end position="422"/>
    </location>
</feature>
<evidence type="ECO:0000256" key="3">
    <source>
        <dbReference type="SAM" id="MobiDB-lite"/>
    </source>
</evidence>
<keyword evidence="1 2" id="KW-0344">Guanine-nucleotide releasing factor</keyword>
<dbReference type="SMART" id="SM00229">
    <property type="entry name" value="RasGEFN"/>
    <property type="match status" value="1"/>
</dbReference>
<dbReference type="InterPro" id="IPR001895">
    <property type="entry name" value="RASGEF_cat_dom"/>
</dbReference>
<feature type="region of interest" description="Disordered" evidence="3">
    <location>
        <begin position="199"/>
        <end position="237"/>
    </location>
</feature>
<dbReference type="Proteomes" id="UP001303046">
    <property type="component" value="Unassembled WGS sequence"/>
</dbReference>
<evidence type="ECO:0000313" key="7">
    <source>
        <dbReference type="Proteomes" id="UP001303046"/>
    </source>
</evidence>
<dbReference type="InterPro" id="IPR008937">
    <property type="entry name" value="Ras-like_GEF"/>
</dbReference>
<keyword evidence="7" id="KW-1185">Reference proteome</keyword>
<dbReference type="InterPro" id="IPR000651">
    <property type="entry name" value="Ras-like_Gua-exchang_fac_N"/>
</dbReference>
<dbReference type="InterPro" id="IPR036964">
    <property type="entry name" value="RASGEF_cat_dom_sf"/>
</dbReference>
<dbReference type="InterPro" id="IPR023578">
    <property type="entry name" value="Ras_GEF_dom_sf"/>
</dbReference>
<dbReference type="EMBL" id="JAVFWL010000006">
    <property type="protein sequence ID" value="KAK6766906.1"/>
    <property type="molecule type" value="Genomic_DNA"/>
</dbReference>
<proteinExistence type="predicted"/>
<evidence type="ECO:0000313" key="6">
    <source>
        <dbReference type="EMBL" id="KAK6766906.1"/>
    </source>
</evidence>
<dbReference type="PROSITE" id="PS50212">
    <property type="entry name" value="RASGEF_NTER"/>
    <property type="match status" value="1"/>
</dbReference>
<dbReference type="SMART" id="SM00147">
    <property type="entry name" value="RasGEF"/>
    <property type="match status" value="1"/>
</dbReference>
<feature type="compositionally biased region" description="Polar residues" evidence="3">
    <location>
        <begin position="201"/>
        <end position="214"/>
    </location>
</feature>
<dbReference type="Gene3D" id="1.10.840.10">
    <property type="entry name" value="Ras guanine-nucleotide exchange factors catalytic domain"/>
    <property type="match status" value="1"/>
</dbReference>
<sequence>MFSSALEDKNHVRDHGKAFVFNVREAVGLSLPRPPLLTLLSAASAYACHTRIAHLLSPAHQYVHWQINAGLWSPPPSFAHPLSNDRIERSRSSLHSNKFPESRRNEPQAVIKKMSCSREVEIALKYLQQVISSQSPQLILNSTSAVFDVVSTNCNHKDKQLQAALVQLLRCTDHDCIRADAKPKTQEIRDAVEKLSEAVKSGSTATDASVSGTDTPPPAFDTGKPKQHRDPEVPNADSFKSALDEEQTLDELLNKLNLRKVPKFSPKFPDLDTGDSDDDYAITTDERKEEREEKHGQKLCEEEVQKMPDGTEVRVKKTRTVNVQQSRKHVTISSRGGGTPGITRHFTDGKSAMEEDEEMEESDFFKRDPFDRFRGRHPPDMESIELATPGAGQSTKTKSVERTSEVSQSVSERKERDGRVLRENAAQKLDSSALTARQTDTFQGSHLLDRKGEGTYEESSVVRRGPLALGPQPVLPPRKHVVEYMQTFGNKENTDVEFFRGTALSSYITLNDNLRFHEEQFRKKLQFEFSSAGTSRVTPDFANLAGLLQDTDLGPFQLPSRFADEEEDDNLAPPRAIDWLEKRAIAHVPETICTLDASEYLVMRAREDLSKPPEVRGGPRDALIVHATEHNSSALFQEAFLVTYRTFISSHDLINKLITRYVYMSMSGDRASQSAARLTFSVLVRVVDELTNYELSEALVHTVTSFVYRLIHEGNLTFARLLRKRLLDRIVTPKPLPPTLSKLTPPRKPNTIFDFRSSDVACQMTCIDSQLFHLIEPSELLWWSQEQDELKSPNLVAFTEHFNNVSFWVRTLVITPSNSKEREKYMLKFIKIMKQLRRLGNFNSYLALLSALVSSPLARLDWSKAVTDALKEHTEVMDTAHSYKNYRVLLQQAAPPTVPYIGVVLQDLTFVHAGNADKLPSDRCGGRRGLINFLKRWHQYAILDSIRKMKRWNYDITRDEKILCFFDSFSTFLTEEETWARSHEIKPPNRKKP</sequence>
<dbReference type="SUPFAM" id="SSF48366">
    <property type="entry name" value="Ras GEF"/>
    <property type="match status" value="1"/>
</dbReference>
<feature type="region of interest" description="Disordered" evidence="3">
    <location>
        <begin position="320"/>
        <end position="473"/>
    </location>
</feature>
<dbReference type="PROSITE" id="PS00720">
    <property type="entry name" value="RASGEF"/>
    <property type="match status" value="1"/>
</dbReference>
<dbReference type="PANTHER" id="PTHR23113:SF224">
    <property type="entry name" value="RAP GUANINE NUCLEOTIDE EXCHANGE FACTOR 1"/>
    <property type="match status" value="1"/>
</dbReference>
<comment type="caution">
    <text evidence="6">The sequence shown here is derived from an EMBL/GenBank/DDBJ whole genome shotgun (WGS) entry which is preliminary data.</text>
</comment>
<dbReference type="CDD" id="cd06224">
    <property type="entry name" value="REM"/>
    <property type="match status" value="1"/>
</dbReference>
<dbReference type="Pfam" id="PF00618">
    <property type="entry name" value="RasGEF_N"/>
    <property type="match status" value="1"/>
</dbReference>
<reference evidence="6 7" key="1">
    <citation type="submission" date="2023-08" db="EMBL/GenBank/DDBJ databases">
        <title>A Necator americanus chromosomal reference genome.</title>
        <authorList>
            <person name="Ilik V."/>
            <person name="Petrzelkova K.J."/>
            <person name="Pardy F."/>
            <person name="Fuh T."/>
            <person name="Niatou-Singa F.S."/>
            <person name="Gouil Q."/>
            <person name="Baker L."/>
            <person name="Ritchie M.E."/>
            <person name="Jex A.R."/>
            <person name="Gazzola D."/>
            <person name="Li H."/>
            <person name="Toshio Fujiwara R."/>
            <person name="Zhan B."/>
            <person name="Aroian R.V."/>
            <person name="Pafco B."/>
            <person name="Schwarz E.M."/>
        </authorList>
    </citation>
    <scope>NUCLEOTIDE SEQUENCE [LARGE SCALE GENOMIC DNA]</scope>
    <source>
        <strain evidence="6 7">Aroian</strain>
        <tissue evidence="6">Whole animal</tissue>
    </source>
</reference>
<dbReference type="PROSITE" id="PS50009">
    <property type="entry name" value="RASGEF_CAT"/>
    <property type="match status" value="1"/>
</dbReference>
<dbReference type="Gene3D" id="1.20.870.10">
    <property type="entry name" value="Son of sevenless (SoS) protein Chain: S domain 1"/>
    <property type="match status" value="1"/>
</dbReference>
<evidence type="ECO:0008006" key="8">
    <source>
        <dbReference type="Google" id="ProtNLM"/>
    </source>
</evidence>
<evidence type="ECO:0000256" key="2">
    <source>
        <dbReference type="PROSITE-ProRule" id="PRU00168"/>
    </source>
</evidence>
<evidence type="ECO:0000259" key="5">
    <source>
        <dbReference type="PROSITE" id="PS50212"/>
    </source>
</evidence>
<dbReference type="InterPro" id="IPR019804">
    <property type="entry name" value="Ras_G-nucl-exch_fac_CS"/>
</dbReference>
<dbReference type="PANTHER" id="PTHR23113">
    <property type="entry name" value="GUANINE NUCLEOTIDE EXCHANGE FACTOR"/>
    <property type="match status" value="1"/>
</dbReference>
<feature type="compositionally biased region" description="Basic and acidic residues" evidence="3">
    <location>
        <begin position="363"/>
        <end position="380"/>
    </location>
</feature>
<feature type="compositionally biased region" description="Polar residues" evidence="3">
    <location>
        <begin position="429"/>
        <end position="444"/>
    </location>
</feature>
<protein>
    <recommendedName>
        <fullName evidence="8">RasGEF domain protein</fullName>
    </recommendedName>
</protein>
<evidence type="ECO:0000259" key="4">
    <source>
        <dbReference type="PROSITE" id="PS50009"/>
    </source>
</evidence>
<accession>A0ABR1EYJ8</accession>